<dbReference type="PANTHER" id="PTHR46333:SF5">
    <property type="entry name" value="TRANSGLUTAMINASE-LIKE DOMAIN-CONTAINING PROTEIN"/>
    <property type="match status" value="1"/>
</dbReference>
<feature type="domain" description="Transglutaminase-like" evidence="2">
    <location>
        <begin position="253"/>
        <end position="325"/>
    </location>
</feature>
<dbReference type="Proteomes" id="UP001163850">
    <property type="component" value="Unassembled WGS sequence"/>
</dbReference>
<name>A0AA38Q6M9_9AGAR</name>
<evidence type="ECO:0000313" key="3">
    <source>
        <dbReference type="EMBL" id="KAJ3988563.1"/>
    </source>
</evidence>
<accession>A0AA38Q6M9</accession>
<dbReference type="SUPFAM" id="SSF54001">
    <property type="entry name" value="Cysteine proteinases"/>
    <property type="match status" value="1"/>
</dbReference>
<gene>
    <name evidence="3" type="ORF">F5890DRAFT_430764</name>
</gene>
<dbReference type="SMART" id="SM00460">
    <property type="entry name" value="TGc"/>
    <property type="match status" value="1"/>
</dbReference>
<dbReference type="EMBL" id="MU801908">
    <property type="protein sequence ID" value="KAJ3988563.1"/>
    <property type="molecule type" value="Genomic_DNA"/>
</dbReference>
<evidence type="ECO:0000259" key="2">
    <source>
        <dbReference type="SMART" id="SM00460"/>
    </source>
</evidence>
<dbReference type="Gene3D" id="3.10.620.30">
    <property type="match status" value="1"/>
</dbReference>
<evidence type="ECO:0000256" key="1">
    <source>
        <dbReference type="SAM" id="MobiDB-lite"/>
    </source>
</evidence>
<protein>
    <recommendedName>
        <fullName evidence="2">Transglutaminase-like domain-containing protein</fullName>
    </recommendedName>
</protein>
<dbReference type="InterPro" id="IPR038765">
    <property type="entry name" value="Papain-like_cys_pep_sf"/>
</dbReference>
<comment type="caution">
    <text evidence="3">The sequence shown here is derived from an EMBL/GenBank/DDBJ whole genome shotgun (WGS) entry which is preliminary data.</text>
</comment>
<evidence type="ECO:0000313" key="4">
    <source>
        <dbReference type="Proteomes" id="UP001163850"/>
    </source>
</evidence>
<dbReference type="Pfam" id="PF01841">
    <property type="entry name" value="Transglut_core"/>
    <property type="match status" value="1"/>
</dbReference>
<feature type="region of interest" description="Disordered" evidence="1">
    <location>
        <begin position="135"/>
        <end position="173"/>
    </location>
</feature>
<reference evidence="3" key="1">
    <citation type="submission" date="2022-08" db="EMBL/GenBank/DDBJ databases">
        <authorList>
            <consortium name="DOE Joint Genome Institute"/>
            <person name="Min B."/>
            <person name="Riley R."/>
            <person name="Sierra-Patev S."/>
            <person name="Naranjo-Ortiz M."/>
            <person name="Looney B."/>
            <person name="Konkel Z."/>
            <person name="Slot J.C."/>
            <person name="Sakamoto Y."/>
            <person name="Steenwyk J.L."/>
            <person name="Rokas A."/>
            <person name="Carro J."/>
            <person name="Camarero S."/>
            <person name="Ferreira P."/>
            <person name="Molpeceres G."/>
            <person name="Ruiz-Duenas F.J."/>
            <person name="Serrano A."/>
            <person name="Henrissat B."/>
            <person name="Drula E."/>
            <person name="Hughes K.W."/>
            <person name="Mata J.L."/>
            <person name="Ishikawa N.K."/>
            <person name="Vargas-Isla R."/>
            <person name="Ushijima S."/>
            <person name="Smith C.A."/>
            <person name="Ahrendt S."/>
            <person name="Andreopoulos W."/>
            <person name="He G."/>
            <person name="Labutti K."/>
            <person name="Lipzen A."/>
            <person name="Ng V."/>
            <person name="Sandor L."/>
            <person name="Barry K."/>
            <person name="Martinez A.T."/>
            <person name="Xiao Y."/>
            <person name="Gibbons J.G."/>
            <person name="Terashima K."/>
            <person name="Hibbett D.S."/>
            <person name="Grigoriev I.V."/>
        </authorList>
    </citation>
    <scope>NUCLEOTIDE SEQUENCE</scope>
    <source>
        <strain evidence="3">TFB7829</strain>
    </source>
</reference>
<organism evidence="3 4">
    <name type="scientific">Lentinula detonsa</name>
    <dbReference type="NCBI Taxonomy" id="2804962"/>
    <lineage>
        <taxon>Eukaryota</taxon>
        <taxon>Fungi</taxon>
        <taxon>Dikarya</taxon>
        <taxon>Basidiomycota</taxon>
        <taxon>Agaricomycotina</taxon>
        <taxon>Agaricomycetes</taxon>
        <taxon>Agaricomycetidae</taxon>
        <taxon>Agaricales</taxon>
        <taxon>Marasmiineae</taxon>
        <taxon>Omphalotaceae</taxon>
        <taxon>Lentinula</taxon>
    </lineage>
</organism>
<feature type="region of interest" description="Disordered" evidence="1">
    <location>
        <begin position="1"/>
        <end position="43"/>
    </location>
</feature>
<dbReference type="InterPro" id="IPR052557">
    <property type="entry name" value="CAP/Cytokinesis_protein"/>
</dbReference>
<dbReference type="PANTHER" id="PTHR46333">
    <property type="entry name" value="CYTOKINESIS PROTEIN 3"/>
    <property type="match status" value="1"/>
</dbReference>
<sequence>MFVARPPLPARKSSGAPPPPPPRRSAPNAISLGLQDDQESAKPMGIAARIASLQLDHLGRPAMTREPLLLEREPEPITPEELPERPKLEEGPPLPPPRRKSVLSAVERLKRPTWDELEARGPEFVRAITRKPPPIPSLVKATSPPSISGRRLPLKPTRLPTPPPEPEPVYNEPESMSSGCLKCYDFSSVDDHAAQFPRNMVTSLDQLAYDLTSPWETETEKFRAIFTWLHHNIAYDTDAFFCGNLQASTPESTLDSGLAVCDGYAGLFTSLAERSGLQAVKITGHGKGFGYIPTEAGGPVPQYQGNHAWNCALMDGEWRLIDSCWGAGAVDSSGFQKRFTPTWFTYTNAEFGKRHYPEDPVYQLISDEDGGPVSWEDYILEPEGPLLFSDFYTNSFSPQFVQPSTKYIQSGTWVSFHLFKLCEHLSTAEADNFVRVVSLPDGSRTPLTLNDSGGWSATVYMPAGEGEVSLFYVTQIGGKDATGLTVKDYTAAVGRKAMHFGGLCRWTLI</sequence>
<dbReference type="AlphaFoldDB" id="A0AA38Q6M9"/>
<feature type="region of interest" description="Disordered" evidence="1">
    <location>
        <begin position="57"/>
        <end position="104"/>
    </location>
</feature>
<dbReference type="GO" id="GO:0005737">
    <property type="term" value="C:cytoplasm"/>
    <property type="evidence" value="ECO:0007669"/>
    <property type="project" value="TreeGrafter"/>
</dbReference>
<dbReference type="InterPro" id="IPR002931">
    <property type="entry name" value="Transglutaminase-like"/>
</dbReference>
<proteinExistence type="predicted"/>